<keyword evidence="4 6" id="KW-1133">Transmembrane helix</keyword>
<accession>A0A7V2ZLF2</accession>
<protein>
    <submittedName>
        <fullName evidence="7">YjgP/YjgQ family permease</fullName>
    </submittedName>
</protein>
<dbReference type="GO" id="GO:0043190">
    <property type="term" value="C:ATP-binding cassette (ABC) transporter complex"/>
    <property type="evidence" value="ECO:0007669"/>
    <property type="project" value="TreeGrafter"/>
</dbReference>
<feature type="transmembrane region" description="Helical" evidence="6">
    <location>
        <begin position="401"/>
        <end position="424"/>
    </location>
</feature>
<evidence type="ECO:0000256" key="4">
    <source>
        <dbReference type="ARBA" id="ARBA00022989"/>
    </source>
</evidence>
<dbReference type="InterPro" id="IPR005495">
    <property type="entry name" value="LptG/LptF_permease"/>
</dbReference>
<keyword evidence="2" id="KW-1003">Cell membrane</keyword>
<dbReference type="GO" id="GO:0015920">
    <property type="term" value="P:lipopolysaccharide transport"/>
    <property type="evidence" value="ECO:0007669"/>
    <property type="project" value="TreeGrafter"/>
</dbReference>
<name>A0A7V2ZLF2_9BACT</name>
<evidence type="ECO:0000256" key="1">
    <source>
        <dbReference type="ARBA" id="ARBA00004651"/>
    </source>
</evidence>
<evidence type="ECO:0000256" key="5">
    <source>
        <dbReference type="ARBA" id="ARBA00023136"/>
    </source>
</evidence>
<keyword evidence="5 6" id="KW-0472">Membrane</keyword>
<proteinExistence type="predicted"/>
<feature type="transmembrane region" description="Helical" evidence="6">
    <location>
        <begin position="98"/>
        <end position="116"/>
    </location>
</feature>
<feature type="transmembrane region" description="Helical" evidence="6">
    <location>
        <begin position="52"/>
        <end position="77"/>
    </location>
</feature>
<keyword evidence="3 6" id="KW-0812">Transmembrane</keyword>
<comment type="caution">
    <text evidence="7">The sequence shown here is derived from an EMBL/GenBank/DDBJ whole genome shotgun (WGS) entry which is preliminary data.</text>
</comment>
<gene>
    <name evidence="7" type="ORF">ENS31_11005</name>
</gene>
<reference evidence="7" key="1">
    <citation type="journal article" date="2020" name="mSystems">
        <title>Genome- and Community-Level Interaction Insights into Carbon Utilization and Element Cycling Functions of Hydrothermarchaeota in Hydrothermal Sediment.</title>
        <authorList>
            <person name="Zhou Z."/>
            <person name="Liu Y."/>
            <person name="Xu W."/>
            <person name="Pan J."/>
            <person name="Luo Z.H."/>
            <person name="Li M."/>
        </authorList>
    </citation>
    <scope>NUCLEOTIDE SEQUENCE [LARGE SCALE GENOMIC DNA]</scope>
    <source>
        <strain evidence="7">SpSt-479</strain>
    </source>
</reference>
<evidence type="ECO:0000256" key="2">
    <source>
        <dbReference type="ARBA" id="ARBA00022475"/>
    </source>
</evidence>
<evidence type="ECO:0000313" key="7">
    <source>
        <dbReference type="EMBL" id="HFI92035.1"/>
    </source>
</evidence>
<dbReference type="PANTHER" id="PTHR33529:SF6">
    <property type="entry name" value="YJGP_YJGQ FAMILY PERMEASE"/>
    <property type="match status" value="1"/>
</dbReference>
<dbReference type="AlphaFoldDB" id="A0A7V2ZLF2"/>
<organism evidence="7">
    <name type="scientific">Ignavibacterium album</name>
    <dbReference type="NCBI Taxonomy" id="591197"/>
    <lineage>
        <taxon>Bacteria</taxon>
        <taxon>Pseudomonadati</taxon>
        <taxon>Ignavibacteriota</taxon>
        <taxon>Ignavibacteria</taxon>
        <taxon>Ignavibacteriales</taxon>
        <taxon>Ignavibacteriaceae</taxon>
        <taxon>Ignavibacterium</taxon>
    </lineage>
</organism>
<evidence type="ECO:0000256" key="3">
    <source>
        <dbReference type="ARBA" id="ARBA00022692"/>
    </source>
</evidence>
<dbReference type="Pfam" id="PF03739">
    <property type="entry name" value="LptF_LptG"/>
    <property type="match status" value="1"/>
</dbReference>
<comment type="subcellular location">
    <subcellularLocation>
        <location evidence="1">Cell membrane</location>
        <topology evidence="1">Multi-pass membrane protein</topology>
    </subcellularLocation>
</comment>
<feature type="transmembrane region" description="Helical" evidence="6">
    <location>
        <begin position="372"/>
        <end position="389"/>
    </location>
</feature>
<dbReference type="PANTHER" id="PTHR33529">
    <property type="entry name" value="SLR0882 PROTEIN-RELATED"/>
    <property type="match status" value="1"/>
</dbReference>
<sequence>MILYRYILRNHFIPFIFSLITLIFIFLLQFLMKFADRMVGKGLDGWIITKLIVFNLSWMVVLVVPMATLVATLMAFGNMSQNNEVTIMKSSGVSLYKMMLSPIVASLVLSFLLYLFNNEVLPDANHEAKNLMSDISRTKPTLSLEPGFFSQEVPNYAILARRIDQQTNILYDLTIYDYSNALQVNVVTAKKGKIFFSANQTKLIMALEDGEIHESNVENTTMYRKLRFEKHKIAMNADLFSFQQSGPTSRGERELSVEDMKYITDSLYKIQETNFKSLKNEVEKYLILKNTFPFKPSPILNQSKEVEKIKNLDRVKTAMNIIVSAYRRVEWTQREIEKYEVEIYKKYAIPTACFVFILIGAPLGIMVRKGGFGVAASISLFFFLLYWAFLIGGEKLSERGIISPFMGMWSANILLFIAGVILTIQTNLETKTISFEVLKKLIPKSFQQKAENDENQDS</sequence>
<feature type="transmembrane region" description="Helical" evidence="6">
    <location>
        <begin position="12"/>
        <end position="32"/>
    </location>
</feature>
<evidence type="ECO:0000256" key="6">
    <source>
        <dbReference type="SAM" id="Phobius"/>
    </source>
</evidence>
<feature type="transmembrane region" description="Helical" evidence="6">
    <location>
        <begin position="347"/>
        <end position="365"/>
    </location>
</feature>
<dbReference type="EMBL" id="DSUJ01000008">
    <property type="protein sequence ID" value="HFI92035.1"/>
    <property type="molecule type" value="Genomic_DNA"/>
</dbReference>